<feature type="active site" evidence="9">
    <location>
        <position position="140"/>
    </location>
</feature>
<organism evidence="12 13">
    <name type="scientific">[Bacteroides] pectinophilus ATCC 43243</name>
    <dbReference type="NCBI Taxonomy" id="483218"/>
    <lineage>
        <taxon>Bacteria</taxon>
        <taxon>Bacillati</taxon>
        <taxon>Bacillota</taxon>
        <taxon>Clostridia</taxon>
        <taxon>Eubacteriales</taxon>
    </lineage>
</organism>
<dbReference type="NCBIfam" id="TIGR00077">
    <property type="entry name" value="lspA"/>
    <property type="match status" value="1"/>
</dbReference>
<evidence type="ECO:0000256" key="11">
    <source>
        <dbReference type="RuleBase" id="RU004181"/>
    </source>
</evidence>
<reference evidence="12 13" key="1">
    <citation type="submission" date="2008-11" db="EMBL/GenBank/DDBJ databases">
        <title>Draft genome sequence of Bacteroides pectinophilus (ATCC 43243).</title>
        <authorList>
            <person name="Sudarsanam P."/>
            <person name="Ley R."/>
            <person name="Guruge J."/>
            <person name="Turnbaugh P.J."/>
            <person name="Mahowald M."/>
            <person name="Liep D."/>
            <person name="Gordon J."/>
        </authorList>
    </citation>
    <scope>NUCLEOTIDE SEQUENCE [LARGE SCALE GENOMIC DNA]</scope>
    <source>
        <strain evidence="12 13">ATCC 43243</strain>
    </source>
</reference>
<comment type="function">
    <text evidence="9 10">This protein specifically catalyzes the removal of signal peptides from prolipoproteins.</text>
</comment>
<protein>
    <recommendedName>
        <fullName evidence="9">Lipoprotein signal peptidase</fullName>
        <ecNumber evidence="9">3.4.23.36</ecNumber>
    </recommendedName>
    <alternativeName>
        <fullName evidence="9">Prolipoprotein signal peptidase</fullName>
    </alternativeName>
    <alternativeName>
        <fullName evidence="9">Signal peptidase II</fullName>
        <shortName evidence="9">SPase II</shortName>
    </alternativeName>
</protein>
<comment type="similarity">
    <text evidence="1 9 11">Belongs to the peptidase A8 family.</text>
</comment>
<keyword evidence="4 9" id="KW-0812">Transmembrane</keyword>
<dbReference type="Pfam" id="PF01252">
    <property type="entry name" value="Peptidase_A8"/>
    <property type="match status" value="1"/>
</dbReference>
<evidence type="ECO:0000313" key="12">
    <source>
        <dbReference type="EMBL" id="EEC58584.1"/>
    </source>
</evidence>
<evidence type="ECO:0000313" key="13">
    <source>
        <dbReference type="Proteomes" id="UP000003136"/>
    </source>
</evidence>
<feature type="transmembrane region" description="Helical" evidence="9">
    <location>
        <begin position="96"/>
        <end position="114"/>
    </location>
</feature>
<evidence type="ECO:0000256" key="10">
    <source>
        <dbReference type="RuleBase" id="RU000594"/>
    </source>
</evidence>
<keyword evidence="3 9" id="KW-0645">Protease</keyword>
<evidence type="ECO:0000256" key="5">
    <source>
        <dbReference type="ARBA" id="ARBA00022750"/>
    </source>
</evidence>
<dbReference type="InterPro" id="IPR001872">
    <property type="entry name" value="Peptidase_A8"/>
</dbReference>
<keyword evidence="5 9" id="KW-0064">Aspartyl protease</keyword>
<evidence type="ECO:0000256" key="2">
    <source>
        <dbReference type="ARBA" id="ARBA00022475"/>
    </source>
</evidence>
<dbReference type="Proteomes" id="UP000003136">
    <property type="component" value="Unassembled WGS sequence"/>
</dbReference>
<dbReference type="UniPathway" id="UPA00665"/>
<name>B7ANS7_9FIRM</name>
<sequence>MENDMKDRIKIIIFAAVTAILAAVDQYTKYLAAAGLKNRPAFRIIDGVLELTYLQNRGAAWGMLEGRQGFFAVLTVLVLIAIVYVIIRTPFTKKYVPVNIAATLLAAGALGNFIDRCMYGYVRDFIYFRIIDFPVFNIADIYVTAATVLFIIVFLFVYKDGDFAYLLPGKPQR</sequence>
<dbReference type="PROSITE" id="PS00855">
    <property type="entry name" value="SPASE_II"/>
    <property type="match status" value="1"/>
</dbReference>
<comment type="subcellular location">
    <subcellularLocation>
        <location evidence="9">Cell membrane</location>
        <topology evidence="9">Multi-pass membrane protein</topology>
    </subcellularLocation>
</comment>
<accession>B7ANS7</accession>
<dbReference type="STRING" id="483218.BACPEC_00331"/>
<dbReference type="EC" id="3.4.23.36" evidence="9"/>
<feature type="transmembrane region" description="Helical" evidence="9">
    <location>
        <begin position="69"/>
        <end position="87"/>
    </location>
</feature>
<keyword evidence="7 9" id="KW-1133">Transmembrane helix</keyword>
<reference evidence="12 13" key="2">
    <citation type="submission" date="2008-11" db="EMBL/GenBank/DDBJ databases">
        <authorList>
            <person name="Fulton L."/>
            <person name="Clifton S."/>
            <person name="Fulton B."/>
            <person name="Xu J."/>
            <person name="Minx P."/>
            <person name="Pepin K.H."/>
            <person name="Johnson M."/>
            <person name="Bhonagiri V."/>
            <person name="Nash W.E."/>
            <person name="Mardis E.R."/>
            <person name="Wilson R.K."/>
        </authorList>
    </citation>
    <scope>NUCLEOTIDE SEQUENCE [LARGE SCALE GENOMIC DNA]</scope>
    <source>
        <strain evidence="12 13">ATCC 43243</strain>
    </source>
</reference>
<dbReference type="GO" id="GO:0006508">
    <property type="term" value="P:proteolysis"/>
    <property type="evidence" value="ECO:0007669"/>
    <property type="project" value="UniProtKB-KW"/>
</dbReference>
<dbReference type="PANTHER" id="PTHR33695">
    <property type="entry name" value="LIPOPROTEIN SIGNAL PEPTIDASE"/>
    <property type="match status" value="1"/>
</dbReference>
<dbReference type="GO" id="GO:0004190">
    <property type="term" value="F:aspartic-type endopeptidase activity"/>
    <property type="evidence" value="ECO:0007669"/>
    <property type="project" value="UniProtKB-UniRule"/>
</dbReference>
<comment type="caution">
    <text evidence="9">Lacks conserved residue(s) required for the propagation of feature annotation.</text>
</comment>
<evidence type="ECO:0000256" key="3">
    <source>
        <dbReference type="ARBA" id="ARBA00022670"/>
    </source>
</evidence>
<comment type="catalytic activity">
    <reaction evidence="9 10">
        <text>Release of signal peptides from bacterial membrane prolipoproteins. Hydrolyzes -Xaa-Yaa-Zaa-|-(S,diacylglyceryl)Cys-, in which Xaa is hydrophobic (preferably Leu), and Yaa (Ala or Ser) and Zaa (Gly or Ala) have small, neutral side chains.</text>
        <dbReference type="EC" id="3.4.23.36"/>
    </reaction>
</comment>
<keyword evidence="8 9" id="KW-0472">Membrane</keyword>
<evidence type="ECO:0000256" key="1">
    <source>
        <dbReference type="ARBA" id="ARBA00006139"/>
    </source>
</evidence>
<evidence type="ECO:0000256" key="4">
    <source>
        <dbReference type="ARBA" id="ARBA00022692"/>
    </source>
</evidence>
<feature type="transmembrane region" description="Helical" evidence="9">
    <location>
        <begin position="134"/>
        <end position="158"/>
    </location>
</feature>
<keyword evidence="6 9" id="KW-0378">Hydrolase</keyword>
<evidence type="ECO:0000256" key="7">
    <source>
        <dbReference type="ARBA" id="ARBA00022989"/>
    </source>
</evidence>
<dbReference type="GO" id="GO:0005886">
    <property type="term" value="C:plasma membrane"/>
    <property type="evidence" value="ECO:0007669"/>
    <property type="project" value="UniProtKB-SubCell"/>
</dbReference>
<evidence type="ECO:0000256" key="8">
    <source>
        <dbReference type="ARBA" id="ARBA00023136"/>
    </source>
</evidence>
<dbReference type="AlphaFoldDB" id="B7ANS7"/>
<dbReference type="HOGENOM" id="CLU_083252_3_3_9"/>
<comment type="pathway">
    <text evidence="9">Protein modification; lipoprotein biosynthesis (signal peptide cleavage).</text>
</comment>
<keyword evidence="2 9" id="KW-1003">Cell membrane</keyword>
<feature type="active site" evidence="9">
    <location>
        <position position="124"/>
    </location>
</feature>
<dbReference type="PANTHER" id="PTHR33695:SF1">
    <property type="entry name" value="LIPOPROTEIN SIGNAL PEPTIDASE"/>
    <property type="match status" value="1"/>
</dbReference>
<dbReference type="HAMAP" id="MF_00161">
    <property type="entry name" value="LspA"/>
    <property type="match status" value="1"/>
</dbReference>
<dbReference type="EMBL" id="ABVQ01000033">
    <property type="protein sequence ID" value="EEC58584.1"/>
    <property type="molecule type" value="Genomic_DNA"/>
</dbReference>
<evidence type="ECO:0000256" key="6">
    <source>
        <dbReference type="ARBA" id="ARBA00022801"/>
    </source>
</evidence>
<dbReference type="PRINTS" id="PR00781">
    <property type="entry name" value="LIPOSIGPTASE"/>
</dbReference>
<gene>
    <name evidence="9" type="primary">lspA</name>
    <name evidence="12" type="ORF">BACPEC_00331</name>
</gene>
<evidence type="ECO:0000256" key="9">
    <source>
        <dbReference type="HAMAP-Rule" id="MF_00161"/>
    </source>
</evidence>
<proteinExistence type="inferred from homology"/>
<dbReference type="eggNOG" id="COG0597">
    <property type="taxonomic scope" value="Bacteria"/>
</dbReference>
<keyword evidence="13" id="KW-1185">Reference proteome</keyword>